<feature type="transmembrane region" description="Helical" evidence="13">
    <location>
        <begin position="75"/>
        <end position="96"/>
    </location>
</feature>
<dbReference type="Proteomes" id="UP000007266">
    <property type="component" value="Unassembled WGS sequence"/>
</dbReference>
<evidence type="ECO:0000256" key="12">
    <source>
        <dbReference type="RuleBase" id="RU000581"/>
    </source>
</evidence>
<keyword evidence="11 12" id="KW-0275">Fatty acid biosynthesis</keyword>
<keyword evidence="10 13" id="KW-0472">Membrane</keyword>
<dbReference type="CDD" id="cd03505">
    <property type="entry name" value="Delta9-FADS-like"/>
    <property type="match status" value="1"/>
</dbReference>
<dbReference type="FunCoup" id="D7EJN1">
    <property type="interactions" value="75"/>
</dbReference>
<proteinExistence type="inferred from homology"/>
<evidence type="ECO:0000256" key="11">
    <source>
        <dbReference type="ARBA" id="ARBA00023160"/>
    </source>
</evidence>
<feature type="transmembrane region" description="Helical" evidence="13">
    <location>
        <begin position="43"/>
        <end position="63"/>
    </location>
</feature>
<keyword evidence="6 13" id="KW-1133">Transmembrane helix</keyword>
<feature type="transmembrane region" description="Helical" evidence="13">
    <location>
        <begin position="217"/>
        <end position="237"/>
    </location>
</feature>
<keyword evidence="16" id="KW-1185">Reference proteome</keyword>
<dbReference type="GO" id="GO:0004768">
    <property type="term" value="F:stearoyl-CoA 9-desaturase activity"/>
    <property type="evidence" value="ECO:0000318"/>
    <property type="project" value="GO_Central"/>
</dbReference>
<evidence type="ECO:0000256" key="10">
    <source>
        <dbReference type="ARBA" id="ARBA00023136"/>
    </source>
</evidence>
<name>D7EJN1_TRICA</name>
<dbReference type="InParanoid" id="D7EJN1"/>
<dbReference type="PRINTS" id="PR00075">
    <property type="entry name" value="FACDDSATRASE"/>
</dbReference>
<comment type="cofactor">
    <cofactor evidence="12">
        <name>Fe(2+)</name>
        <dbReference type="ChEBI" id="CHEBI:29033"/>
    </cofactor>
</comment>
<dbReference type="InterPro" id="IPR015876">
    <property type="entry name" value="Acyl-CoA_DS"/>
</dbReference>
<dbReference type="eggNOG" id="KOG1600">
    <property type="taxonomic scope" value="Eukaryota"/>
</dbReference>
<evidence type="ECO:0000256" key="5">
    <source>
        <dbReference type="ARBA" id="ARBA00022832"/>
    </source>
</evidence>
<comment type="subcellular location">
    <subcellularLocation>
        <location evidence="1">Membrane</location>
        <topology evidence="1">Multi-pass membrane protein</topology>
    </subcellularLocation>
</comment>
<dbReference type="AlphaFoldDB" id="D7EJN1"/>
<evidence type="ECO:0000256" key="7">
    <source>
        <dbReference type="ARBA" id="ARBA00023002"/>
    </source>
</evidence>
<dbReference type="InterPro" id="IPR005804">
    <property type="entry name" value="FA_desaturase_dom"/>
</dbReference>
<comment type="domain">
    <text evidence="12">The histidine box domains are involved in binding the catalytic metal ions.</text>
</comment>
<evidence type="ECO:0000256" key="3">
    <source>
        <dbReference type="ARBA" id="ARBA00022516"/>
    </source>
</evidence>
<evidence type="ECO:0000313" key="16">
    <source>
        <dbReference type="Proteomes" id="UP000007266"/>
    </source>
</evidence>
<keyword evidence="5" id="KW-0276">Fatty acid metabolism</keyword>
<keyword evidence="3 12" id="KW-0444">Lipid biosynthesis</keyword>
<dbReference type="PANTHER" id="PTHR11351">
    <property type="entry name" value="ACYL-COA DESATURASE"/>
    <property type="match status" value="1"/>
</dbReference>
<dbReference type="OMA" id="DRIDWIR"/>
<dbReference type="PANTHER" id="PTHR11351:SF98">
    <property type="entry name" value="RE43130P"/>
    <property type="match status" value="1"/>
</dbReference>
<accession>D7EJN1</accession>
<evidence type="ECO:0000256" key="9">
    <source>
        <dbReference type="ARBA" id="ARBA00023098"/>
    </source>
</evidence>
<dbReference type="STRING" id="7070.D7EJN1"/>
<feature type="transmembrane region" description="Helical" evidence="13">
    <location>
        <begin position="190"/>
        <end position="211"/>
    </location>
</feature>
<dbReference type="Pfam" id="PF00487">
    <property type="entry name" value="FA_desaturase"/>
    <property type="match status" value="1"/>
</dbReference>
<dbReference type="GO" id="GO:0006636">
    <property type="term" value="P:unsaturated fatty acid biosynthetic process"/>
    <property type="evidence" value="ECO:0000318"/>
    <property type="project" value="GO_Central"/>
</dbReference>
<evidence type="ECO:0000256" key="4">
    <source>
        <dbReference type="ARBA" id="ARBA00022692"/>
    </source>
</evidence>
<keyword evidence="7 12" id="KW-0560">Oxidoreductase</keyword>
<evidence type="ECO:0000256" key="8">
    <source>
        <dbReference type="ARBA" id="ARBA00023004"/>
    </source>
</evidence>
<gene>
    <name evidence="15" type="primary">AUGUSTUS-3.0.2_14820</name>
    <name evidence="15" type="ORF">TcasGA2_TC014820</name>
</gene>
<evidence type="ECO:0000256" key="2">
    <source>
        <dbReference type="ARBA" id="ARBA00009295"/>
    </source>
</evidence>
<dbReference type="GO" id="GO:0005506">
    <property type="term" value="F:iron ion binding"/>
    <property type="evidence" value="ECO:0000318"/>
    <property type="project" value="GO_Central"/>
</dbReference>
<dbReference type="GO" id="GO:0005789">
    <property type="term" value="C:endoplasmic reticulum membrane"/>
    <property type="evidence" value="ECO:0000318"/>
    <property type="project" value="GO_Central"/>
</dbReference>
<comment type="similarity">
    <text evidence="2 12">Belongs to the fatty acid desaturase type 1 family.</text>
</comment>
<feature type="domain" description="Fatty acid desaturase" evidence="14">
    <location>
        <begin position="78"/>
        <end position="278"/>
    </location>
</feature>
<evidence type="ECO:0000256" key="6">
    <source>
        <dbReference type="ARBA" id="ARBA00022989"/>
    </source>
</evidence>
<reference evidence="15 16" key="2">
    <citation type="journal article" date="2010" name="Nucleic Acids Res.">
        <title>BeetleBase in 2010: revisions to provide comprehensive genomic information for Tribolium castaneum.</title>
        <authorList>
            <person name="Kim H.S."/>
            <person name="Murphy T."/>
            <person name="Xia J."/>
            <person name="Caragea D."/>
            <person name="Park Y."/>
            <person name="Beeman R.W."/>
            <person name="Lorenzen M.D."/>
            <person name="Butcher S."/>
            <person name="Manak J.R."/>
            <person name="Brown S.J."/>
        </authorList>
    </citation>
    <scope>NUCLEOTIDE SEQUENCE [LARGE SCALE GENOMIC DNA]</scope>
    <source>
        <strain evidence="15 16">Georgia GA2</strain>
    </source>
</reference>
<sequence>MAPNSLSKSEYLGEPVQIISKPNVEYSIETQNKYNLPHNRWQIVWRNVLIFAYLHYAAFYGLYYMLTLAQWKSIIWGYAVILFASIGVTGGAHRLWAHRSYKAKLPLRIYLAFWQTVALQNHIYEWVRDHRVHHKFTDTDADPHNSNQGFFFSHMGWLMLKKHKDVFIKGKTIDLSDVAADPVVQFQKKYYLILAPILTFVFPAIVPWYFWNENPIVCYYSLAILRYILNLHGAWLVNSAAHIWGYKPFDKNINATDNISVAIIAFGEGWHNYHHVFPWDYKAAELGNYRMNFTTAFLDLMARIGQAYDLKTVSVEMINKRRKRTGDGTGVVDPLVENKEDHRHEDTVWGWGDKDMNQDEMNLVEIYNPSSKELTASSSPNDEEYLVSSLNNKQGKQQKAHIH</sequence>
<organism evidence="15 16">
    <name type="scientific">Tribolium castaneum</name>
    <name type="common">Red flour beetle</name>
    <dbReference type="NCBI Taxonomy" id="7070"/>
    <lineage>
        <taxon>Eukaryota</taxon>
        <taxon>Metazoa</taxon>
        <taxon>Ecdysozoa</taxon>
        <taxon>Arthropoda</taxon>
        <taxon>Hexapoda</taxon>
        <taxon>Insecta</taxon>
        <taxon>Pterygota</taxon>
        <taxon>Neoptera</taxon>
        <taxon>Endopterygota</taxon>
        <taxon>Coleoptera</taxon>
        <taxon>Polyphaga</taxon>
        <taxon>Cucujiformia</taxon>
        <taxon>Tenebrionidae</taxon>
        <taxon>Tenebrionidae incertae sedis</taxon>
        <taxon>Tribolium</taxon>
    </lineage>
</organism>
<protein>
    <submittedName>
        <fullName evidence="15">Acyl-CoA Delta(11) desaturase-like Protein</fullName>
    </submittedName>
</protein>
<evidence type="ECO:0000313" key="15">
    <source>
        <dbReference type="EMBL" id="EFA12798.2"/>
    </source>
</evidence>
<reference evidence="15 16" key="1">
    <citation type="journal article" date="2008" name="Nature">
        <title>The genome of the model beetle and pest Tribolium castaneum.</title>
        <authorList>
            <consortium name="Tribolium Genome Sequencing Consortium"/>
            <person name="Richards S."/>
            <person name="Gibbs R.A."/>
            <person name="Weinstock G.M."/>
            <person name="Brown S.J."/>
            <person name="Denell R."/>
            <person name="Beeman R.W."/>
            <person name="Gibbs R."/>
            <person name="Beeman R.W."/>
            <person name="Brown S.J."/>
            <person name="Bucher G."/>
            <person name="Friedrich M."/>
            <person name="Grimmelikhuijzen C.J."/>
            <person name="Klingler M."/>
            <person name="Lorenzen M."/>
            <person name="Richards S."/>
            <person name="Roth S."/>
            <person name="Schroder R."/>
            <person name="Tautz D."/>
            <person name="Zdobnov E.M."/>
            <person name="Muzny D."/>
            <person name="Gibbs R.A."/>
            <person name="Weinstock G.M."/>
            <person name="Attaway T."/>
            <person name="Bell S."/>
            <person name="Buhay C.J."/>
            <person name="Chandrabose M.N."/>
            <person name="Chavez D."/>
            <person name="Clerk-Blankenburg K.P."/>
            <person name="Cree A."/>
            <person name="Dao M."/>
            <person name="Davis C."/>
            <person name="Chacko J."/>
            <person name="Dinh H."/>
            <person name="Dugan-Rocha S."/>
            <person name="Fowler G."/>
            <person name="Garner T.T."/>
            <person name="Garnes J."/>
            <person name="Gnirke A."/>
            <person name="Hawes A."/>
            <person name="Hernandez J."/>
            <person name="Hines S."/>
            <person name="Holder M."/>
            <person name="Hume J."/>
            <person name="Jhangiani S.N."/>
            <person name="Joshi V."/>
            <person name="Khan Z.M."/>
            <person name="Jackson L."/>
            <person name="Kovar C."/>
            <person name="Kowis A."/>
            <person name="Lee S."/>
            <person name="Lewis L.R."/>
            <person name="Margolis J."/>
            <person name="Morgan M."/>
            <person name="Nazareth L.V."/>
            <person name="Nguyen N."/>
            <person name="Okwuonu G."/>
            <person name="Parker D."/>
            <person name="Richards S."/>
            <person name="Ruiz S.J."/>
            <person name="Santibanez J."/>
            <person name="Savard J."/>
            <person name="Scherer S.E."/>
            <person name="Schneider B."/>
            <person name="Sodergren E."/>
            <person name="Tautz D."/>
            <person name="Vattahil S."/>
            <person name="Villasana D."/>
            <person name="White C.S."/>
            <person name="Wright R."/>
            <person name="Park Y."/>
            <person name="Beeman R.W."/>
            <person name="Lord J."/>
            <person name="Oppert B."/>
            <person name="Lorenzen M."/>
            <person name="Brown S."/>
            <person name="Wang L."/>
            <person name="Savard J."/>
            <person name="Tautz D."/>
            <person name="Richards S."/>
            <person name="Weinstock G."/>
            <person name="Gibbs R.A."/>
            <person name="Liu Y."/>
            <person name="Worley K."/>
            <person name="Weinstock G."/>
            <person name="Elsik C.G."/>
            <person name="Reese J.T."/>
            <person name="Elhaik E."/>
            <person name="Landan G."/>
            <person name="Graur D."/>
            <person name="Arensburger P."/>
            <person name="Atkinson P."/>
            <person name="Beeman R.W."/>
            <person name="Beidler J."/>
            <person name="Brown S.J."/>
            <person name="Demuth J.P."/>
            <person name="Drury D.W."/>
            <person name="Du Y.Z."/>
            <person name="Fujiwara H."/>
            <person name="Lorenzen M."/>
            <person name="Maselli V."/>
            <person name="Osanai M."/>
            <person name="Park Y."/>
            <person name="Robertson H.M."/>
            <person name="Tu Z."/>
            <person name="Wang J.J."/>
            <person name="Wang S."/>
            <person name="Richards S."/>
            <person name="Song H."/>
            <person name="Zhang L."/>
            <person name="Sodergren E."/>
            <person name="Werner D."/>
            <person name="Stanke M."/>
            <person name="Morgenstern B."/>
            <person name="Solovyev V."/>
            <person name="Kosarev P."/>
            <person name="Brown G."/>
            <person name="Chen H.C."/>
            <person name="Ermolaeva O."/>
            <person name="Hlavina W."/>
            <person name="Kapustin Y."/>
            <person name="Kiryutin B."/>
            <person name="Kitts P."/>
            <person name="Maglott D."/>
            <person name="Pruitt K."/>
            <person name="Sapojnikov V."/>
            <person name="Souvorov A."/>
            <person name="Mackey A.J."/>
            <person name="Waterhouse R.M."/>
            <person name="Wyder S."/>
            <person name="Zdobnov E.M."/>
            <person name="Zdobnov E.M."/>
            <person name="Wyder S."/>
            <person name="Kriventseva E.V."/>
            <person name="Kadowaki T."/>
            <person name="Bork P."/>
            <person name="Aranda M."/>
            <person name="Bao R."/>
            <person name="Beermann A."/>
            <person name="Berns N."/>
            <person name="Bolognesi R."/>
            <person name="Bonneton F."/>
            <person name="Bopp D."/>
            <person name="Brown S.J."/>
            <person name="Bucher G."/>
            <person name="Butts T."/>
            <person name="Chaumot A."/>
            <person name="Denell R.E."/>
            <person name="Ferrier D.E."/>
            <person name="Friedrich M."/>
            <person name="Gordon C.M."/>
            <person name="Jindra M."/>
            <person name="Klingler M."/>
            <person name="Lan Q."/>
            <person name="Lattorff H.M."/>
            <person name="Laudet V."/>
            <person name="von Levetsow C."/>
            <person name="Liu Z."/>
            <person name="Lutz R."/>
            <person name="Lynch J.A."/>
            <person name="da Fonseca R.N."/>
            <person name="Posnien N."/>
            <person name="Reuter R."/>
            <person name="Roth S."/>
            <person name="Savard J."/>
            <person name="Schinko J.B."/>
            <person name="Schmitt C."/>
            <person name="Schoppmeier M."/>
            <person name="Schroder R."/>
            <person name="Shippy T.D."/>
            <person name="Simonnet F."/>
            <person name="Marques-Souza H."/>
            <person name="Tautz D."/>
            <person name="Tomoyasu Y."/>
            <person name="Trauner J."/>
            <person name="Van der Zee M."/>
            <person name="Vervoort M."/>
            <person name="Wittkopp N."/>
            <person name="Wimmer E.A."/>
            <person name="Yang X."/>
            <person name="Jones A.K."/>
            <person name="Sattelle D.B."/>
            <person name="Ebert P.R."/>
            <person name="Nelson D."/>
            <person name="Scott J.G."/>
            <person name="Beeman R.W."/>
            <person name="Muthukrishnan S."/>
            <person name="Kramer K.J."/>
            <person name="Arakane Y."/>
            <person name="Beeman R.W."/>
            <person name="Zhu Q."/>
            <person name="Hogenkamp D."/>
            <person name="Dixit R."/>
            <person name="Oppert B."/>
            <person name="Jiang H."/>
            <person name="Zou Z."/>
            <person name="Marshall J."/>
            <person name="Elpidina E."/>
            <person name="Vinokurov K."/>
            <person name="Oppert C."/>
            <person name="Zou Z."/>
            <person name="Evans J."/>
            <person name="Lu Z."/>
            <person name="Zhao P."/>
            <person name="Sumathipala N."/>
            <person name="Altincicek B."/>
            <person name="Vilcinskas A."/>
            <person name="Williams M."/>
            <person name="Hultmark D."/>
            <person name="Hetru C."/>
            <person name="Jiang H."/>
            <person name="Grimmelikhuijzen C.J."/>
            <person name="Hauser F."/>
            <person name="Cazzamali G."/>
            <person name="Williamson M."/>
            <person name="Park Y."/>
            <person name="Li B."/>
            <person name="Tanaka Y."/>
            <person name="Predel R."/>
            <person name="Neupert S."/>
            <person name="Schachtner J."/>
            <person name="Verleyen P."/>
            <person name="Raible F."/>
            <person name="Bork P."/>
            <person name="Friedrich M."/>
            <person name="Walden K.K."/>
            <person name="Robertson H.M."/>
            <person name="Angeli S."/>
            <person name="Foret S."/>
            <person name="Bucher G."/>
            <person name="Schuetz S."/>
            <person name="Maleszka R."/>
            <person name="Wimmer E.A."/>
            <person name="Beeman R.W."/>
            <person name="Lorenzen M."/>
            <person name="Tomoyasu Y."/>
            <person name="Miller S.C."/>
            <person name="Grossmann D."/>
            <person name="Bucher G."/>
        </authorList>
    </citation>
    <scope>NUCLEOTIDE SEQUENCE [LARGE SCALE GENOMIC DNA]</scope>
    <source>
        <strain evidence="15 16">Georgia GA2</strain>
    </source>
</reference>
<dbReference type="EMBL" id="KQ971422">
    <property type="protein sequence ID" value="EFA12798.2"/>
    <property type="molecule type" value="Genomic_DNA"/>
</dbReference>
<keyword evidence="9" id="KW-0443">Lipid metabolism</keyword>
<dbReference type="HOGENOM" id="CLU_027359_0_2_1"/>
<keyword evidence="8" id="KW-0408">Iron</keyword>
<evidence type="ECO:0000256" key="13">
    <source>
        <dbReference type="SAM" id="Phobius"/>
    </source>
</evidence>
<evidence type="ECO:0000259" key="14">
    <source>
        <dbReference type="Pfam" id="PF00487"/>
    </source>
</evidence>
<keyword evidence="4 12" id="KW-0812">Transmembrane</keyword>
<evidence type="ECO:0000256" key="1">
    <source>
        <dbReference type="ARBA" id="ARBA00004141"/>
    </source>
</evidence>